<dbReference type="PANTHER" id="PTHR46579:SF2">
    <property type="entry name" value="C2H2-TYPE DOMAIN-CONTAINING PROTEIN"/>
    <property type="match status" value="1"/>
</dbReference>
<sequence>NQPNFGGLADIDSWFIERNVEEIKNNALAWKNCKTQEQRRNHVSKTLVRWSEIYRLPYFNPVRFLVVDPMHCLFLGIAKWIVMRLWIEEGKLNPENLLLMQERANRIQVPADIGRLPNKM</sequence>
<evidence type="ECO:0000313" key="1">
    <source>
        <dbReference type="EMBL" id="PKC00943.1"/>
    </source>
</evidence>
<reference evidence="1 2" key="2">
    <citation type="submission" date="2017-09" db="EMBL/GenBank/DDBJ databases">
        <title>Extensive intraspecific genome diversity in a model arbuscular mycorrhizal fungus.</title>
        <authorList>
            <person name="Chen E.C."/>
            <person name="Morin E."/>
            <person name="Beaudet D."/>
            <person name="Noel J."/>
            <person name="Ndikumana S."/>
            <person name="Charron P."/>
            <person name="St-Onge C."/>
            <person name="Giorgi J."/>
            <person name="Grigoriev I.V."/>
            <person name="Roux C."/>
            <person name="Martin F.M."/>
            <person name="Corradi N."/>
        </authorList>
    </citation>
    <scope>NUCLEOTIDE SEQUENCE [LARGE SCALE GENOMIC DNA]</scope>
    <source>
        <strain evidence="1 2">A5</strain>
    </source>
</reference>
<organism evidence="1 2">
    <name type="scientific">Rhizophagus irregularis</name>
    <dbReference type="NCBI Taxonomy" id="588596"/>
    <lineage>
        <taxon>Eukaryota</taxon>
        <taxon>Fungi</taxon>
        <taxon>Fungi incertae sedis</taxon>
        <taxon>Mucoromycota</taxon>
        <taxon>Glomeromycotina</taxon>
        <taxon>Glomeromycetes</taxon>
        <taxon>Glomerales</taxon>
        <taxon>Glomeraceae</taxon>
        <taxon>Rhizophagus</taxon>
    </lineage>
</organism>
<protein>
    <recommendedName>
        <fullName evidence="3">Transposase domain-containing protein</fullName>
    </recommendedName>
</protein>
<proteinExistence type="predicted"/>
<dbReference type="VEuPathDB" id="FungiDB:RhiirA1_396016"/>
<dbReference type="AlphaFoldDB" id="A0A2N0P2B8"/>
<feature type="non-terminal residue" evidence="1">
    <location>
        <position position="120"/>
    </location>
</feature>
<accession>A0A2N0P2B8</accession>
<reference evidence="1 2" key="1">
    <citation type="submission" date="2016-04" db="EMBL/GenBank/DDBJ databases">
        <title>Genome analyses suggest a sexual origin of heterokaryosis in a supposedly ancient asexual fungus.</title>
        <authorList>
            <person name="Ropars J."/>
            <person name="Sedzielewska K."/>
            <person name="Noel J."/>
            <person name="Charron P."/>
            <person name="Farinelli L."/>
            <person name="Marton T."/>
            <person name="Kruger M."/>
            <person name="Pelin A."/>
            <person name="Brachmann A."/>
            <person name="Corradi N."/>
        </authorList>
    </citation>
    <scope>NUCLEOTIDE SEQUENCE [LARGE SCALE GENOMIC DNA]</scope>
    <source>
        <strain evidence="1 2">A5</strain>
    </source>
</reference>
<dbReference type="Proteomes" id="UP000232722">
    <property type="component" value="Unassembled WGS sequence"/>
</dbReference>
<evidence type="ECO:0008006" key="3">
    <source>
        <dbReference type="Google" id="ProtNLM"/>
    </source>
</evidence>
<dbReference type="EMBL" id="LLXJ01001741">
    <property type="protein sequence ID" value="PKC00943.1"/>
    <property type="molecule type" value="Genomic_DNA"/>
</dbReference>
<dbReference type="PANTHER" id="PTHR46579">
    <property type="entry name" value="F5/8 TYPE C DOMAIN-CONTAINING PROTEIN-RELATED"/>
    <property type="match status" value="1"/>
</dbReference>
<gene>
    <name evidence="1" type="ORF">RhiirA5_249243</name>
</gene>
<comment type="caution">
    <text evidence="1">The sequence shown here is derived from an EMBL/GenBank/DDBJ whole genome shotgun (WGS) entry which is preliminary data.</text>
</comment>
<feature type="non-terminal residue" evidence="1">
    <location>
        <position position="1"/>
    </location>
</feature>
<evidence type="ECO:0000313" key="2">
    <source>
        <dbReference type="Proteomes" id="UP000232722"/>
    </source>
</evidence>
<name>A0A2N0P2B8_9GLOM</name>